<sequence>MIQRYVFLLILLIPSISFSAQFDMWNTGMTLSEVVETARQYNVPIRRSGIINSNKNFDKRFIDEKFWSTKEVGYVTKLLGVGAKVLLKIHPERPRRVYEIRIQFTGKSSSREFKSALLNMLTEKYGQPGRVLLSLKKNIDGN</sequence>
<reference evidence="1 2" key="1">
    <citation type="submission" date="2016-10" db="EMBL/GenBank/DDBJ databases">
        <authorList>
            <person name="de Groot N.N."/>
        </authorList>
    </citation>
    <scope>NUCLEOTIDE SEQUENCE [LARGE SCALE GENOMIC DNA]</scope>
    <source>
        <strain evidence="1 2">DSM 7343</strain>
    </source>
</reference>
<evidence type="ECO:0000313" key="1">
    <source>
        <dbReference type="EMBL" id="SEA68448.1"/>
    </source>
</evidence>
<dbReference type="OrthoDB" id="9858237at2"/>
<accession>A0A1H4D796</accession>
<dbReference type="Proteomes" id="UP000199409">
    <property type="component" value="Unassembled WGS sequence"/>
</dbReference>
<name>A0A1H4D796_9BACT</name>
<gene>
    <name evidence="1" type="ORF">SAMN05660420_02868</name>
</gene>
<dbReference type="AlphaFoldDB" id="A0A1H4D796"/>
<proteinExistence type="predicted"/>
<organism evidence="1 2">
    <name type="scientific">Desulfuromusa kysingii</name>
    <dbReference type="NCBI Taxonomy" id="37625"/>
    <lineage>
        <taxon>Bacteria</taxon>
        <taxon>Pseudomonadati</taxon>
        <taxon>Thermodesulfobacteriota</taxon>
        <taxon>Desulfuromonadia</taxon>
        <taxon>Desulfuromonadales</taxon>
        <taxon>Geopsychrobacteraceae</taxon>
        <taxon>Desulfuromusa</taxon>
    </lineage>
</organism>
<protein>
    <submittedName>
        <fullName evidence="1">Uncharacterized protein</fullName>
    </submittedName>
</protein>
<dbReference type="RefSeq" id="WP_092350025.1">
    <property type="nucleotide sequence ID" value="NZ_FNQN01000009.1"/>
</dbReference>
<dbReference type="EMBL" id="FNQN01000009">
    <property type="protein sequence ID" value="SEA68448.1"/>
    <property type="molecule type" value="Genomic_DNA"/>
</dbReference>
<keyword evidence="2" id="KW-1185">Reference proteome</keyword>
<evidence type="ECO:0000313" key="2">
    <source>
        <dbReference type="Proteomes" id="UP000199409"/>
    </source>
</evidence>